<sequence length="3102" mass="334501">MDDWTHGRKKNYGLAVKAFTTDSRGWKQFGSTRYPNGKPSLDITWSKYGAVYKPGQLITPVTATGEGAQRITVTNQGRETWRKDGNYQLTYRLYDSAGTELTSSSLRRYTTMPRDVAPGSSVTLDAKIAPLNPGTYTLVWTMTDYGVRRFTTEGIPGAAVRISTSNIPPQLVAAAPGSGAVFDTLTPTLWARGTDPDHYPSALRYTFEVCDVEGDNARKNCRQSSRITSQQWAVPSEWLAWEKSYAWYAYVYDGKDTSLRPNPAFFTTRVPQPAVTGHLGGENGKDFGARTGNYSTAATDASVTTVGPELAVHRAYNSLDPRTDTAFGRGWSSRWDMRAVAENTGNVVVTLASGRRVRFGRNANGTYTSPAGSGDTLVATSGGGWTLRTSSATTYTFDSTGSLTRITDGAGREQRLTHESGKLTTAHDVASERTLAFTWEGDRVSSVTTSAVGPDEPGLTWTYTYRDGLLAEVCPPEPQRGCTEYEYDEGSLYRSTVLDANPVAYWPLGESTGETAESVAPSRTGLGHAAHYDVEYGVPGALAGSTDTAIAFNGTDSHVELPHDILSASTFLSIELWFRTTDSGVLVGFQNSPLDEGSPEQRNPPLTVDADGKLSGFLYTGSVDAIDPIKSAETVTDNEWHHAVLTAAGTTQTLYLDGRRVGSREGPLDHRELSYTYLGAGWSDSRWDGGPSEVRRFTGHMDDVAVYHHPLDATTVAEHHAAGRSTGRLIRVSPPSGRAHAEVEYDTVTGRLREYTDENGGTWQVSDPAYGNGSRGFADTVLTDAPTGYWRLDDRASAVAHSETGDDVNGVYNNLPRRGAGPFAEGDTSAPVFDGSTVVEVPNEAWGETDEQAVELWFRTEESGVLVAMQDAEFGETPTGWWPMLLVDDDGRLRGRFRYPGDSTSLVSTHYVDDGKWHHVILAATADSQVLYIDGVRHGWNSHGTDSNRLTHTYIGGGYASASWNGRAGGYHNFSGQIADVAFYDHSLISPRTNWWDGRTKVLERWRLRSSLLSGTGTAYRNTVIGSAPAAYWRFEETSGVRAADETGRHPAVASESGVLHTYWGPFGGGGTTAARFTSEGQYVEIPGDILAGTRDLTAELWFRTNRPRGVLLGFQNQPIGQTPSSWRAVLNIDVDGKLRGEWYAPLSGGGARTITSPQTVTDDQWHHVVLSGSGNTQTLYLDGVKVGTLEGTILEQSRPYAYLGGGHGSSGWMGAPGNTYYFNGALDEVALYRHSLTEEQVTAHYLARSNPEHHSLGATVTVTDPMGETSSTTYAPLNGWRTVASTDAEGGVTTFAYDTGGFLHTVTDPNGNSTITGHDAAGNAVSTTTCRAPNDCQTSFASYHHDASELLDPRNGKPLSTSDARSSGPADTTYRTSMTYTASGLPATTTLADGRTSTRTYTTGTEPAIGGGTVPPDLVASIRAFGGSATHYEYFATGDVARVTEASGIVTDFTYDGLGRKLSETVVSEDHPDGLTSTFVHDSLSRIVTETGVPVENEVTGETHTMEIRRTFDGDGRLRTETVADSTGGDAERTTSYRYDAHGLNREVIDAEGNSTFFVHDDLGRVARVTDASGVSVRSTYTPRGRLAETTLEDWEGDPEGGVRDLVLESRAYDPAGRLASVTDALGATVVHTYFDDGLPATITALDVVDKDGNPRDIVLEENLYDPAGQLVRQVTGDGATEVARALDATGRVTATVLDPEGLNRRTTFTHDDEDRLLTRTRHGSDGDLVDTFTYDHLGNLLTETIAGPGDSTTVAHSYNQLGLRTATVAPLGMVEDADPAPHTTEFRYDALGREAAVLSPEVTVERHGEPAADTRLETLVGYNTFGEVTAARNADGELSQVTTDRLGRPLTTTAPSHERPDGVTVTAVTEVAYDAVGRIVAETDPMGRTTEYRYDQLGHPVLRIDPPAESSSPLSTGHGVTGLLGRPADRLVPSAELTSPLITDSEAFGPPVTTTDGRGIHRYTWTPTGLQLSAVDPTGARVEATYDELGRQLTSTVVERHPELVHLTTDYRWDAAGNRTATVLPGTGSRYSNTTEYNAAGEPVLVYDAWVDLAQYEYDDFGRRIALTAHEKHRTVFHHDHVGNVVRVDEYGAEEDVQRSTLMEFDAAGNRTALVSPTGIRRTYRHDALGRLTEQNEPVNGTETITTTFGHDAAGNRTRLTDGRGNTTHYTFTPAGLLESTIEAATDAHPDPADRTWTVLHDEAGQPVTTWLPGGVVRERTYDGLGRLVRETGSGAEAPTEERRFTYDLAGRMTSQGTEALGTNTYTYNDRGVLLTATGPGGNVAYSYTRAGQMASRTDARGTTTFLYNYAGDLSHVSDGAMGAEVWYSHDLTGRPISEGYELPTDEDDEDPNATKAGEQASALSWRPEYDAERVYHYDTLGQLVGDQLFDGNEDDEDSEELAAVEYEYGLDGQLIRKSTRGFAGEGTDDYTYDDAGRLTSWTRDGTTVAYAWDASGNRIRHGEETAAYDERNRLLADGERTYTYTPRGTLTTVTAPDEADRALTFDAFERKVTDGDTPFRYDSLDRVTHHGNTRFTYDGGSSNLLFDGTTHYVRNPGGGLLASVNGANEEGRWLITDQHTDVIAGFSLDGAELVGSRAFDPFGRSLAEDGTNPAVGYQSGWTDPESGDVNMAARWYQPGTGAFASRDTSLLDPTPSVHANRYTYGAGSPLMYVDPDGHAAVCATVVTAPACAGGAAGSFFGPWGTAIGAGAGLAVGGVLAWNKYMGGASSSSSSGSANVFGNNNSALAKATRQQAQRQAAAAQAFAWAAELNFLWRSQANASRSSTSRTGGRSYCTVGCGTNGRYSPSPPGGRPGYVSAALGAGGSRKSSPVVRYIPPQNPNRGPNPVPAPDLPAPRPDYDRDAGEWDPTKGWSSEITVDDVVAYFESEAYDPEALMTVDTPGGKNGGRNREDGLCDVGPGVGYRGHQLYMPRERYLDMYDSDVPQEQCRATGVVARLDKGDHNPRRRAPGTNTNGYTQPPGLREIEKQGHNFANGHLVSAAAHGSGIDLRNLVAEYQKTNMPYLSAGIEAEIWRNFTKDKVTYLSVVPVYERPNSGVPTKLVYSYSVPEEGMSKVCIVTQNPNGGTTTGSPTCPRYQQ</sequence>
<dbReference type="Gene3D" id="2.60.40.10">
    <property type="entry name" value="Immunoglobulins"/>
    <property type="match status" value="1"/>
</dbReference>
<protein>
    <recommendedName>
        <fullName evidence="3">Laminin G domain-containing protein</fullName>
    </recommendedName>
</protein>
<evidence type="ECO:0000256" key="1">
    <source>
        <dbReference type="ARBA" id="ARBA00022737"/>
    </source>
</evidence>
<dbReference type="Pfam" id="PF13385">
    <property type="entry name" value="Laminin_G_3"/>
    <property type="match status" value="3"/>
</dbReference>
<evidence type="ECO:0000259" key="3">
    <source>
        <dbReference type="PROSITE" id="PS50025"/>
    </source>
</evidence>
<feature type="region of interest" description="Disordered" evidence="2">
    <location>
        <begin position="2143"/>
        <end position="2169"/>
    </location>
</feature>
<dbReference type="CDD" id="cd00110">
    <property type="entry name" value="LamG"/>
    <property type="match status" value="2"/>
</dbReference>
<dbReference type="RefSeq" id="WP_344261964.1">
    <property type="nucleotide sequence ID" value="NZ_BAAAMJ010000029.1"/>
</dbReference>
<evidence type="ECO:0000313" key="4">
    <source>
        <dbReference type="EMBL" id="GAA1916612.1"/>
    </source>
</evidence>
<feature type="compositionally biased region" description="Low complexity" evidence="2">
    <location>
        <begin position="1395"/>
        <end position="1406"/>
    </location>
</feature>
<dbReference type="InterPro" id="IPR031325">
    <property type="entry name" value="RHS_repeat"/>
</dbReference>
<feature type="region of interest" description="Disordered" evidence="2">
    <location>
        <begin position="1349"/>
        <end position="1410"/>
    </location>
</feature>
<feature type="region of interest" description="Disordered" evidence="2">
    <location>
        <begin position="2805"/>
        <end position="2861"/>
    </location>
</feature>
<accession>A0ABP5AMI8</accession>
<feature type="compositionally biased region" description="Pro residues" evidence="2">
    <location>
        <begin position="2841"/>
        <end position="2860"/>
    </location>
</feature>
<feature type="domain" description="Laminin G" evidence="3">
    <location>
        <begin position="1073"/>
        <end position="1259"/>
    </location>
</feature>
<dbReference type="Proteomes" id="UP001501303">
    <property type="component" value="Unassembled WGS sequence"/>
</dbReference>
<evidence type="ECO:0000256" key="2">
    <source>
        <dbReference type="SAM" id="MobiDB-lite"/>
    </source>
</evidence>
<dbReference type="SUPFAM" id="SSF49899">
    <property type="entry name" value="Concanavalin A-like lectins/glucanases"/>
    <property type="match status" value="3"/>
</dbReference>
<dbReference type="InterPro" id="IPR022385">
    <property type="entry name" value="Rhs_assc_core"/>
</dbReference>
<proteinExistence type="predicted"/>
<gene>
    <name evidence="4" type="ORF">GCM10009716_27230</name>
</gene>
<keyword evidence="5" id="KW-1185">Reference proteome</keyword>
<dbReference type="InterPro" id="IPR013320">
    <property type="entry name" value="ConA-like_dom_sf"/>
</dbReference>
<keyword evidence="1" id="KW-0677">Repeat</keyword>
<dbReference type="InterPro" id="IPR045351">
    <property type="entry name" value="DUF6531"/>
</dbReference>
<dbReference type="InterPro" id="IPR006530">
    <property type="entry name" value="YD"/>
</dbReference>
<dbReference type="PANTHER" id="PTHR32305:SF15">
    <property type="entry name" value="PROTEIN RHSA-RELATED"/>
    <property type="match status" value="1"/>
</dbReference>
<dbReference type="Pfam" id="PF05593">
    <property type="entry name" value="RHS_repeat"/>
    <property type="match status" value="4"/>
</dbReference>
<dbReference type="PROSITE" id="PS50025">
    <property type="entry name" value="LAM_G_DOMAIN"/>
    <property type="match status" value="1"/>
</dbReference>
<dbReference type="NCBIfam" id="TIGR01643">
    <property type="entry name" value="YD_repeat_2x"/>
    <property type="match status" value="7"/>
</dbReference>
<dbReference type="InterPro" id="IPR056823">
    <property type="entry name" value="TEN-like_YD-shell"/>
</dbReference>
<dbReference type="PANTHER" id="PTHR32305">
    <property type="match status" value="1"/>
</dbReference>
<dbReference type="InterPro" id="IPR001791">
    <property type="entry name" value="Laminin_G"/>
</dbReference>
<name>A0ABP5AMI8_9ACTN</name>
<feature type="region of interest" description="Disordered" evidence="2">
    <location>
        <begin position="2963"/>
        <end position="2984"/>
    </location>
</feature>
<dbReference type="InterPro" id="IPR013783">
    <property type="entry name" value="Ig-like_fold"/>
</dbReference>
<feature type="compositionally biased region" description="Polar residues" evidence="2">
    <location>
        <begin position="1359"/>
        <end position="1392"/>
    </location>
</feature>
<dbReference type="Gene3D" id="2.180.10.10">
    <property type="entry name" value="RHS repeat-associated core"/>
    <property type="match status" value="4"/>
</dbReference>
<dbReference type="InterPro" id="IPR044929">
    <property type="entry name" value="DNA/RNA_non-sp_Endonuclease_sf"/>
</dbReference>
<feature type="region of interest" description="Disordered" evidence="2">
    <location>
        <begin position="2340"/>
        <end position="2363"/>
    </location>
</feature>
<dbReference type="SMART" id="SM00282">
    <property type="entry name" value="LamG"/>
    <property type="match status" value="3"/>
</dbReference>
<reference evidence="5" key="1">
    <citation type="journal article" date="2019" name="Int. J. Syst. Evol. Microbiol.">
        <title>The Global Catalogue of Microorganisms (GCM) 10K type strain sequencing project: providing services to taxonomists for standard genome sequencing and annotation.</title>
        <authorList>
            <consortium name="The Broad Institute Genomics Platform"/>
            <consortium name="The Broad Institute Genome Sequencing Center for Infectious Disease"/>
            <person name="Wu L."/>
            <person name="Ma J."/>
        </authorList>
    </citation>
    <scope>NUCLEOTIDE SEQUENCE [LARGE SCALE GENOMIC DNA]</scope>
    <source>
        <strain evidence="5">JCM 13581</strain>
    </source>
</reference>
<feature type="region of interest" description="Disordered" evidence="2">
    <location>
        <begin position="1908"/>
        <end position="1928"/>
    </location>
</feature>
<evidence type="ECO:0000313" key="5">
    <source>
        <dbReference type="Proteomes" id="UP001501303"/>
    </source>
</evidence>
<organism evidence="4 5">
    <name type="scientific">Streptomyces sodiiphilus</name>
    <dbReference type="NCBI Taxonomy" id="226217"/>
    <lineage>
        <taxon>Bacteria</taxon>
        <taxon>Bacillati</taxon>
        <taxon>Actinomycetota</taxon>
        <taxon>Actinomycetes</taxon>
        <taxon>Kitasatosporales</taxon>
        <taxon>Streptomycetaceae</taxon>
        <taxon>Streptomyces</taxon>
    </lineage>
</organism>
<dbReference type="EMBL" id="BAAAMJ010000029">
    <property type="protein sequence ID" value="GAA1916612.1"/>
    <property type="molecule type" value="Genomic_DNA"/>
</dbReference>
<comment type="caution">
    <text evidence="4">The sequence shown here is derived from an EMBL/GenBank/DDBJ whole genome shotgun (WGS) entry which is preliminary data.</text>
</comment>
<dbReference type="NCBIfam" id="TIGR03696">
    <property type="entry name" value="Rhs_assc_core"/>
    <property type="match status" value="1"/>
</dbReference>
<dbReference type="Pfam" id="PF25023">
    <property type="entry name" value="TEN_YD-shell"/>
    <property type="match status" value="1"/>
</dbReference>
<dbReference type="InterPro" id="IPR050708">
    <property type="entry name" value="T6SS_VgrG/RHS"/>
</dbReference>
<dbReference type="Gene3D" id="2.60.120.200">
    <property type="match status" value="3"/>
</dbReference>
<dbReference type="Gene3D" id="3.40.570.10">
    <property type="entry name" value="Extracellular Endonuclease, subunit A"/>
    <property type="match status" value="1"/>
</dbReference>
<dbReference type="Pfam" id="PF20148">
    <property type="entry name" value="DUF6531"/>
    <property type="match status" value="1"/>
</dbReference>